<feature type="domain" description="FAD-binding" evidence="4">
    <location>
        <begin position="4"/>
        <end position="335"/>
    </location>
</feature>
<keyword evidence="2" id="KW-0274">FAD</keyword>
<dbReference type="Pfam" id="PF01494">
    <property type="entry name" value="FAD_binding_3"/>
    <property type="match status" value="1"/>
</dbReference>
<dbReference type="InterPro" id="IPR036188">
    <property type="entry name" value="FAD/NAD-bd_sf"/>
</dbReference>
<evidence type="ECO:0000256" key="2">
    <source>
        <dbReference type="ARBA" id="ARBA00022827"/>
    </source>
</evidence>
<keyword evidence="3" id="KW-0560">Oxidoreductase</keyword>
<dbReference type="InterPro" id="IPR051704">
    <property type="entry name" value="FAD_aromatic-hydroxylase"/>
</dbReference>
<dbReference type="Proteomes" id="UP000800093">
    <property type="component" value="Unassembled WGS sequence"/>
</dbReference>
<dbReference type="PANTHER" id="PTHR46865">
    <property type="entry name" value="OXIDOREDUCTASE-RELATED"/>
    <property type="match status" value="1"/>
</dbReference>
<dbReference type="EMBL" id="ML986584">
    <property type="protein sequence ID" value="KAF2268927.1"/>
    <property type="molecule type" value="Genomic_DNA"/>
</dbReference>
<dbReference type="GO" id="GO:0016491">
    <property type="term" value="F:oxidoreductase activity"/>
    <property type="evidence" value="ECO:0007669"/>
    <property type="project" value="UniProtKB-KW"/>
</dbReference>
<name>A0A9P4KGY0_9PLEO</name>
<dbReference type="PRINTS" id="PR00420">
    <property type="entry name" value="RNGMNOXGNASE"/>
</dbReference>
<evidence type="ECO:0000313" key="6">
    <source>
        <dbReference type="Proteomes" id="UP000800093"/>
    </source>
</evidence>
<dbReference type="InterPro" id="IPR002938">
    <property type="entry name" value="FAD-bd"/>
</dbReference>
<organism evidence="5 6">
    <name type="scientific">Lojkania enalia</name>
    <dbReference type="NCBI Taxonomy" id="147567"/>
    <lineage>
        <taxon>Eukaryota</taxon>
        <taxon>Fungi</taxon>
        <taxon>Dikarya</taxon>
        <taxon>Ascomycota</taxon>
        <taxon>Pezizomycotina</taxon>
        <taxon>Dothideomycetes</taxon>
        <taxon>Pleosporomycetidae</taxon>
        <taxon>Pleosporales</taxon>
        <taxon>Pleosporales incertae sedis</taxon>
        <taxon>Lojkania</taxon>
    </lineage>
</organism>
<dbReference type="Gene3D" id="3.50.50.60">
    <property type="entry name" value="FAD/NAD(P)-binding domain"/>
    <property type="match status" value="1"/>
</dbReference>
<reference evidence="6" key="1">
    <citation type="journal article" date="2020" name="Stud. Mycol.">
        <title>101 Dothideomycetes genomes: A test case for predicting lifestyles and emergence of pathogens.</title>
        <authorList>
            <person name="Haridas S."/>
            <person name="Albert R."/>
            <person name="Binder M."/>
            <person name="Bloem J."/>
            <person name="LaButti K."/>
            <person name="Salamov A."/>
            <person name="Andreopoulos B."/>
            <person name="Baker S."/>
            <person name="Barry K."/>
            <person name="Bills G."/>
            <person name="Bluhm B."/>
            <person name="Cannon C."/>
            <person name="Castanera R."/>
            <person name="Culley D."/>
            <person name="Daum C."/>
            <person name="Ezra D."/>
            <person name="Gonzalez J."/>
            <person name="Henrissat B."/>
            <person name="Kuo A."/>
            <person name="Liang C."/>
            <person name="Lipzen A."/>
            <person name="Lutzoni F."/>
            <person name="Magnuson J."/>
            <person name="Mondo S."/>
            <person name="Nolan M."/>
            <person name="Ohm R."/>
            <person name="Pangilinan J."/>
            <person name="Park H.-J."/>
            <person name="Ramirez L."/>
            <person name="Alfaro M."/>
            <person name="Sun H."/>
            <person name="Tritt A."/>
            <person name="Yoshinaga Y."/>
            <person name="Zwiers L.-H."/>
            <person name="Turgeon B."/>
            <person name="Goodwin S."/>
            <person name="Spatafora J."/>
            <person name="Crous P."/>
            <person name="Grigoriev I."/>
        </authorList>
    </citation>
    <scope>NUCLEOTIDE SEQUENCE [LARGE SCALE GENOMIC DNA]</scope>
    <source>
        <strain evidence="6">CBS 304.66</strain>
    </source>
</reference>
<dbReference type="GO" id="GO:0071949">
    <property type="term" value="F:FAD binding"/>
    <property type="evidence" value="ECO:0007669"/>
    <property type="project" value="InterPro"/>
</dbReference>
<dbReference type="SUPFAM" id="SSF51905">
    <property type="entry name" value="FAD/NAD(P)-binding domain"/>
    <property type="match status" value="1"/>
</dbReference>
<keyword evidence="6" id="KW-1185">Reference proteome</keyword>
<comment type="caution">
    <text evidence="5">The sequence shown here is derived from an EMBL/GenBank/DDBJ whole genome shotgun (WGS) entry which is preliminary data.</text>
</comment>
<proteinExistence type="predicted"/>
<dbReference type="AlphaFoldDB" id="A0A9P4KGY0"/>
<sequence>MPRMKVLISGAGIAGNALAFWLSKLGHDVTVIERFPALRSTGLQIDLRGYGISVLKHMGLEKEFRACAAPEQGMQVVSSSGRRWAYFPANKSGKGMQAFTTEYEIMRGDLCRILYDASRQRANYVFGTSIECFKQSGGAVEVRFVDGSTDQYDLVVGADGLWSKTRKMMLGTGTKDAFHPLEGLYVGYFTMPAPVQEGEEYIATQYLATGGRAIMTRRSSPHALQVYVSCKTDSKELRDTKPGDVREKEILTEKFQGAGWRTDEILKSLNTDNDFYLERMGIVKLENWSNGHLTLVGDAAYCPSANTGMGTTSAFVGAYVLAGEIGRYYEAEARILLLRHPYSIRY</sequence>
<protein>
    <submittedName>
        <fullName evidence="5">FAD/NAD(P)-binding domain-containing protein</fullName>
    </submittedName>
</protein>
<evidence type="ECO:0000259" key="4">
    <source>
        <dbReference type="Pfam" id="PF01494"/>
    </source>
</evidence>
<evidence type="ECO:0000256" key="3">
    <source>
        <dbReference type="ARBA" id="ARBA00023002"/>
    </source>
</evidence>
<evidence type="ECO:0000256" key="1">
    <source>
        <dbReference type="ARBA" id="ARBA00022630"/>
    </source>
</evidence>
<dbReference type="PANTHER" id="PTHR46865:SF7">
    <property type="entry name" value="MONOOXYGENASE, PUTATIVE (AFU_ORTHOLOGUE AFUA_8G07040)-RELATED"/>
    <property type="match status" value="1"/>
</dbReference>
<gene>
    <name evidence="5" type="ORF">CC78DRAFT_551074</name>
</gene>
<keyword evidence="1" id="KW-0285">Flavoprotein</keyword>
<accession>A0A9P4KGY0</accession>
<evidence type="ECO:0000313" key="5">
    <source>
        <dbReference type="EMBL" id="KAF2268927.1"/>
    </source>
</evidence>
<dbReference type="OrthoDB" id="655030at2759"/>